<proteinExistence type="predicted"/>
<keyword evidence="4" id="KW-1185">Reference proteome</keyword>
<keyword evidence="1" id="KW-0560">Oxidoreductase</keyword>
<gene>
    <name evidence="3" type="ORF">GCM10009810_37740</name>
</gene>
<dbReference type="InterPro" id="IPR052019">
    <property type="entry name" value="F420H2_bilvrd_red/Heme_oxyg"/>
</dbReference>
<evidence type="ECO:0000259" key="2">
    <source>
        <dbReference type="Pfam" id="PF01243"/>
    </source>
</evidence>
<dbReference type="Pfam" id="PF01243">
    <property type="entry name" value="PNPOx_N"/>
    <property type="match status" value="1"/>
</dbReference>
<evidence type="ECO:0000313" key="4">
    <source>
        <dbReference type="Proteomes" id="UP001501475"/>
    </source>
</evidence>
<dbReference type="InterPro" id="IPR012349">
    <property type="entry name" value="Split_barrel_FMN-bd"/>
</dbReference>
<accession>A0ABN2L6J8</accession>
<dbReference type="Gene3D" id="2.30.110.10">
    <property type="entry name" value="Electron Transport, Fmn-binding Protein, Chain A"/>
    <property type="match status" value="1"/>
</dbReference>
<sequence length="136" mass="15064">MTGPFESLRDEEFVSLTTFRRNGAGVPTAMWFALDGEAVIVSTPAGAGKLKRLRHTPRVTLQACTRSGEPKPGAPVLAGATEEVDRHLIEQALAGKYGWQWRVALRVEWLSSWVRHRHAPRPRVALRITRATTTPA</sequence>
<dbReference type="EMBL" id="BAAAPN010000106">
    <property type="protein sequence ID" value="GAA1777066.1"/>
    <property type="molecule type" value="Genomic_DNA"/>
</dbReference>
<dbReference type="SUPFAM" id="SSF50475">
    <property type="entry name" value="FMN-binding split barrel"/>
    <property type="match status" value="1"/>
</dbReference>
<dbReference type="NCBIfam" id="TIGR03666">
    <property type="entry name" value="Rv2061_F420"/>
    <property type="match status" value="1"/>
</dbReference>
<dbReference type="RefSeq" id="WP_344069403.1">
    <property type="nucleotide sequence ID" value="NZ_BAAAPN010000106.1"/>
</dbReference>
<protein>
    <submittedName>
        <fullName evidence="3">PPOX class F420-dependent oxidoreductase</fullName>
    </submittedName>
</protein>
<reference evidence="3 4" key="1">
    <citation type="journal article" date="2019" name="Int. J. Syst. Evol. Microbiol.">
        <title>The Global Catalogue of Microorganisms (GCM) 10K type strain sequencing project: providing services to taxonomists for standard genome sequencing and annotation.</title>
        <authorList>
            <consortium name="The Broad Institute Genomics Platform"/>
            <consortium name="The Broad Institute Genome Sequencing Center for Infectious Disease"/>
            <person name="Wu L."/>
            <person name="Ma J."/>
        </authorList>
    </citation>
    <scope>NUCLEOTIDE SEQUENCE [LARGE SCALE GENOMIC DNA]</scope>
    <source>
        <strain evidence="3 4">JCM 15591</strain>
    </source>
</reference>
<name>A0ABN2L6J8_9MICO</name>
<organism evidence="3 4">
    <name type="scientific">Nostocoides vanveenii</name>
    <dbReference type="NCBI Taxonomy" id="330835"/>
    <lineage>
        <taxon>Bacteria</taxon>
        <taxon>Bacillati</taxon>
        <taxon>Actinomycetota</taxon>
        <taxon>Actinomycetes</taxon>
        <taxon>Micrococcales</taxon>
        <taxon>Intrasporangiaceae</taxon>
        <taxon>Nostocoides</taxon>
    </lineage>
</organism>
<dbReference type="InterPro" id="IPR019965">
    <property type="entry name" value="PPOX_F420-dep_Rv2061_put"/>
</dbReference>
<dbReference type="Proteomes" id="UP001501475">
    <property type="component" value="Unassembled WGS sequence"/>
</dbReference>
<comment type="caution">
    <text evidence="3">The sequence shown here is derived from an EMBL/GenBank/DDBJ whole genome shotgun (WGS) entry which is preliminary data.</text>
</comment>
<feature type="domain" description="Pyridoxamine 5'-phosphate oxidase N-terminal" evidence="2">
    <location>
        <begin position="7"/>
        <end position="128"/>
    </location>
</feature>
<evidence type="ECO:0000313" key="3">
    <source>
        <dbReference type="EMBL" id="GAA1777066.1"/>
    </source>
</evidence>
<dbReference type="PANTHER" id="PTHR35176">
    <property type="entry name" value="HEME OXYGENASE HI_0854-RELATED"/>
    <property type="match status" value="1"/>
</dbReference>
<dbReference type="InterPro" id="IPR011576">
    <property type="entry name" value="Pyridox_Oxase_N"/>
</dbReference>
<dbReference type="PANTHER" id="PTHR35176:SF11">
    <property type="entry name" value="PYRIDOXAMINE 5'-PHOSPHATE OXIDASE FAMILY PROTEIN"/>
    <property type="match status" value="1"/>
</dbReference>
<evidence type="ECO:0000256" key="1">
    <source>
        <dbReference type="ARBA" id="ARBA00023002"/>
    </source>
</evidence>